<dbReference type="InterPro" id="IPR008258">
    <property type="entry name" value="Transglycosylase_SLT_dom_1"/>
</dbReference>
<dbReference type="STRING" id="1561003.Ark11_1238"/>
<accession>A0A0S4M501</accession>
<gene>
    <name evidence="5" type="ORF">Ark11_1238</name>
</gene>
<sequence length="564" mass="64985">MLRKLFSSPLFIKFIPGSADFIPLRKYDTSLGTTTTVNLDPENFCFTAREIAMKAFFVFFFCVVFCVFILAPTTSIAETVVINRNTVSKSSSNGTDKTYKNSPPYSQMSEEVLSPTRVKDETEWKVLDTTEDIDTNVPKEGEAYDQSDDDMVLFDLSSGNEIPIINDSKEDDTGAPVVVGKELDLGQNLDDVWDRIRQGFGMPDFKSNLVHQEELWYVHHHKTTVAIFERAKPYLHYIVDQVQKHSMPTEFSLLPIVESAYNPFALSPARASGLWQFIPSTGKKYNLSQNWWVDKRRDIVASTKAALTYFTNLYNQFGDWQLSLAGYNWGESAVQNAITHNQRYNMPADYEHLKMPRETRHYIPKLQALKNIINNPGAYGFELPHIVNKPYLVAVEITSTLDIPTAAKLAELPISQFLHLNPAFKRPVIKSSKKDKYILLLPYDRKETFLKNLDDYRKHNKKLSHWHIYYIYQKTPIRSVAQKFHVKTSQILLSNGLNPGTHWVHGTLLIPDAKNPIPTAIENQIHKIMPIPEQEEVFYYQNRRKHRYHGKHHIKNIFGSHIRS</sequence>
<dbReference type="GO" id="GO:0016020">
    <property type="term" value="C:membrane"/>
    <property type="evidence" value="ECO:0007669"/>
    <property type="project" value="InterPro"/>
</dbReference>
<proteinExistence type="inferred from homology"/>
<name>A0A0S4M501_9BURK</name>
<feature type="transmembrane region" description="Helical" evidence="3">
    <location>
        <begin position="51"/>
        <end position="71"/>
    </location>
</feature>
<dbReference type="Gene3D" id="1.10.530.10">
    <property type="match status" value="1"/>
</dbReference>
<keyword evidence="3" id="KW-1133">Transmembrane helix</keyword>
<keyword evidence="3" id="KW-0812">Transmembrane</keyword>
<evidence type="ECO:0000256" key="1">
    <source>
        <dbReference type="ARBA" id="ARBA00007734"/>
    </source>
</evidence>
<evidence type="ECO:0000313" key="5">
    <source>
        <dbReference type="EMBL" id="CUT18044.1"/>
    </source>
</evidence>
<protein>
    <submittedName>
        <fullName evidence="5">Putative lytic murein transglycosylase</fullName>
    </submittedName>
</protein>
<comment type="similarity">
    <text evidence="1">Belongs to the transglycosylase Slt family.</text>
</comment>
<keyword evidence="3" id="KW-0472">Membrane</keyword>
<dbReference type="PROSITE" id="PS00922">
    <property type="entry name" value="TRANSGLYCOSYLASE"/>
    <property type="match status" value="1"/>
</dbReference>
<dbReference type="Proteomes" id="UP000198651">
    <property type="component" value="Chromosome I"/>
</dbReference>
<feature type="region of interest" description="Disordered" evidence="2">
    <location>
        <begin position="87"/>
        <end position="107"/>
    </location>
</feature>
<evidence type="ECO:0000259" key="4">
    <source>
        <dbReference type="Pfam" id="PF01464"/>
    </source>
</evidence>
<evidence type="ECO:0000256" key="3">
    <source>
        <dbReference type="SAM" id="Phobius"/>
    </source>
</evidence>
<dbReference type="GO" id="GO:0008933">
    <property type="term" value="F:peptidoglycan lytic transglycosylase activity"/>
    <property type="evidence" value="ECO:0007669"/>
    <property type="project" value="InterPro"/>
</dbReference>
<feature type="domain" description="Transglycosylase SLT" evidence="4">
    <location>
        <begin position="242"/>
        <end position="343"/>
    </location>
</feature>
<dbReference type="CDD" id="cd16894">
    <property type="entry name" value="MltD-like"/>
    <property type="match status" value="1"/>
</dbReference>
<dbReference type="InterPro" id="IPR000189">
    <property type="entry name" value="Transglyc_AS"/>
</dbReference>
<organism evidence="5 6">
    <name type="scientific">Candidatus Ichthyocystis hellenicum</name>
    <dbReference type="NCBI Taxonomy" id="1561003"/>
    <lineage>
        <taxon>Bacteria</taxon>
        <taxon>Pseudomonadati</taxon>
        <taxon>Pseudomonadota</taxon>
        <taxon>Betaproteobacteria</taxon>
        <taxon>Burkholderiales</taxon>
        <taxon>Candidatus Ichthyocystis</taxon>
    </lineage>
</organism>
<dbReference type="Pfam" id="PF01464">
    <property type="entry name" value="SLT"/>
    <property type="match status" value="1"/>
</dbReference>
<dbReference type="GO" id="GO:0000270">
    <property type="term" value="P:peptidoglycan metabolic process"/>
    <property type="evidence" value="ECO:0007669"/>
    <property type="project" value="InterPro"/>
</dbReference>
<dbReference type="PANTHER" id="PTHR37423">
    <property type="entry name" value="SOLUBLE LYTIC MUREIN TRANSGLYCOSYLASE-RELATED"/>
    <property type="match status" value="1"/>
</dbReference>
<keyword evidence="6" id="KW-1185">Reference proteome</keyword>
<dbReference type="AlphaFoldDB" id="A0A0S4M501"/>
<dbReference type="InterPro" id="IPR023346">
    <property type="entry name" value="Lysozyme-like_dom_sf"/>
</dbReference>
<dbReference type="EMBL" id="LN906597">
    <property type="protein sequence ID" value="CUT18044.1"/>
    <property type="molecule type" value="Genomic_DNA"/>
</dbReference>
<reference evidence="6" key="1">
    <citation type="submission" date="2015-11" db="EMBL/GenBank/DDBJ databases">
        <authorList>
            <person name="Seth-Smith H.M.B."/>
        </authorList>
    </citation>
    <scope>NUCLEOTIDE SEQUENCE [LARGE SCALE GENOMIC DNA]</scope>
    <source>
        <strain evidence="6">2013Ark11</strain>
    </source>
</reference>
<evidence type="ECO:0000313" key="6">
    <source>
        <dbReference type="Proteomes" id="UP000198651"/>
    </source>
</evidence>
<dbReference type="PANTHER" id="PTHR37423:SF2">
    <property type="entry name" value="MEMBRANE-BOUND LYTIC MUREIN TRANSGLYCOSYLASE C"/>
    <property type="match status" value="1"/>
</dbReference>
<dbReference type="SUPFAM" id="SSF53955">
    <property type="entry name" value="Lysozyme-like"/>
    <property type="match status" value="1"/>
</dbReference>
<dbReference type="PATRIC" id="fig|1561003.3.peg.1274"/>
<evidence type="ECO:0000256" key="2">
    <source>
        <dbReference type="SAM" id="MobiDB-lite"/>
    </source>
</evidence>